<dbReference type="Proteomes" id="UP000814033">
    <property type="component" value="Unassembled WGS sequence"/>
</dbReference>
<evidence type="ECO:0000313" key="2">
    <source>
        <dbReference type="Proteomes" id="UP000814033"/>
    </source>
</evidence>
<organism evidence="1 2">
    <name type="scientific">Auriscalpium vulgare</name>
    <dbReference type="NCBI Taxonomy" id="40419"/>
    <lineage>
        <taxon>Eukaryota</taxon>
        <taxon>Fungi</taxon>
        <taxon>Dikarya</taxon>
        <taxon>Basidiomycota</taxon>
        <taxon>Agaricomycotina</taxon>
        <taxon>Agaricomycetes</taxon>
        <taxon>Russulales</taxon>
        <taxon>Auriscalpiaceae</taxon>
        <taxon>Auriscalpium</taxon>
    </lineage>
</organism>
<evidence type="ECO:0000313" key="1">
    <source>
        <dbReference type="EMBL" id="KAI0041741.1"/>
    </source>
</evidence>
<gene>
    <name evidence="1" type="ORF">FA95DRAFT_1565096</name>
</gene>
<sequence length="124" mass="13487">MHPTGVVCAALMAVILPLSFALPLQKIPHSMAPSTLFLSKRRENHFTEFGPANEIGAVDGIVVHLPSTPGVPRSSGQSPIDETPESVVDERDFVHKILSGSLSMYVLFCLRILSVDTRCFQRTG</sequence>
<comment type="caution">
    <text evidence="1">The sequence shown here is derived from an EMBL/GenBank/DDBJ whole genome shotgun (WGS) entry which is preliminary data.</text>
</comment>
<dbReference type="EMBL" id="MU276105">
    <property type="protein sequence ID" value="KAI0041741.1"/>
    <property type="molecule type" value="Genomic_DNA"/>
</dbReference>
<reference evidence="1" key="2">
    <citation type="journal article" date="2022" name="New Phytol.">
        <title>Evolutionary transition to the ectomycorrhizal habit in the genomes of a hyperdiverse lineage of mushroom-forming fungi.</title>
        <authorList>
            <person name="Looney B."/>
            <person name="Miyauchi S."/>
            <person name="Morin E."/>
            <person name="Drula E."/>
            <person name="Courty P.E."/>
            <person name="Kohler A."/>
            <person name="Kuo A."/>
            <person name="LaButti K."/>
            <person name="Pangilinan J."/>
            <person name="Lipzen A."/>
            <person name="Riley R."/>
            <person name="Andreopoulos W."/>
            <person name="He G."/>
            <person name="Johnson J."/>
            <person name="Nolan M."/>
            <person name="Tritt A."/>
            <person name="Barry K.W."/>
            <person name="Grigoriev I.V."/>
            <person name="Nagy L.G."/>
            <person name="Hibbett D."/>
            <person name="Henrissat B."/>
            <person name="Matheny P.B."/>
            <person name="Labbe J."/>
            <person name="Martin F.M."/>
        </authorList>
    </citation>
    <scope>NUCLEOTIDE SEQUENCE</scope>
    <source>
        <strain evidence="1">FP105234-sp</strain>
    </source>
</reference>
<accession>A0ACB8RC46</accession>
<protein>
    <submittedName>
        <fullName evidence="1">Uncharacterized protein</fullName>
    </submittedName>
</protein>
<reference evidence="1" key="1">
    <citation type="submission" date="2021-02" db="EMBL/GenBank/DDBJ databases">
        <authorList>
            <consortium name="DOE Joint Genome Institute"/>
            <person name="Ahrendt S."/>
            <person name="Looney B.P."/>
            <person name="Miyauchi S."/>
            <person name="Morin E."/>
            <person name="Drula E."/>
            <person name="Courty P.E."/>
            <person name="Chicoki N."/>
            <person name="Fauchery L."/>
            <person name="Kohler A."/>
            <person name="Kuo A."/>
            <person name="Labutti K."/>
            <person name="Pangilinan J."/>
            <person name="Lipzen A."/>
            <person name="Riley R."/>
            <person name="Andreopoulos W."/>
            <person name="He G."/>
            <person name="Johnson J."/>
            <person name="Barry K.W."/>
            <person name="Grigoriev I.V."/>
            <person name="Nagy L."/>
            <person name="Hibbett D."/>
            <person name="Henrissat B."/>
            <person name="Matheny P.B."/>
            <person name="Labbe J."/>
            <person name="Martin F."/>
        </authorList>
    </citation>
    <scope>NUCLEOTIDE SEQUENCE</scope>
    <source>
        <strain evidence="1">FP105234-sp</strain>
    </source>
</reference>
<name>A0ACB8RC46_9AGAM</name>
<proteinExistence type="predicted"/>
<keyword evidence="2" id="KW-1185">Reference proteome</keyword>